<dbReference type="eggNOG" id="ENOG502SIJH">
    <property type="taxonomic scope" value="Eukaryota"/>
</dbReference>
<feature type="transmembrane region" description="Helical" evidence="2">
    <location>
        <begin position="201"/>
        <end position="217"/>
    </location>
</feature>
<dbReference type="OrthoDB" id="3449024at2759"/>
<dbReference type="Proteomes" id="UP000019471">
    <property type="component" value="Unassembled WGS sequence"/>
</dbReference>
<comment type="caution">
    <text evidence="3">The sequence shown here is derived from an EMBL/GenBank/DDBJ whole genome shotgun (WGS) entry which is preliminary data.</text>
</comment>
<reference evidence="3 4" key="1">
    <citation type="submission" date="2013-03" db="EMBL/GenBank/DDBJ databases">
        <title>The Genome Sequence of Cladophialophora psammophila CBS 110553.</title>
        <authorList>
            <consortium name="The Broad Institute Genomics Platform"/>
            <person name="Cuomo C."/>
            <person name="de Hoog S."/>
            <person name="Gorbushina A."/>
            <person name="Walker B."/>
            <person name="Young S.K."/>
            <person name="Zeng Q."/>
            <person name="Gargeya S."/>
            <person name="Fitzgerald M."/>
            <person name="Haas B."/>
            <person name="Abouelleil A."/>
            <person name="Allen A.W."/>
            <person name="Alvarado L."/>
            <person name="Arachchi H.M."/>
            <person name="Berlin A.M."/>
            <person name="Chapman S.B."/>
            <person name="Gainer-Dewar J."/>
            <person name="Goldberg J."/>
            <person name="Griggs A."/>
            <person name="Gujja S."/>
            <person name="Hansen M."/>
            <person name="Howarth C."/>
            <person name="Imamovic A."/>
            <person name="Ireland A."/>
            <person name="Larimer J."/>
            <person name="McCowan C."/>
            <person name="Murphy C."/>
            <person name="Pearson M."/>
            <person name="Poon T.W."/>
            <person name="Priest M."/>
            <person name="Roberts A."/>
            <person name="Saif S."/>
            <person name="Shea T."/>
            <person name="Sisk P."/>
            <person name="Sykes S."/>
            <person name="Wortman J."/>
            <person name="Nusbaum C."/>
            <person name="Birren B."/>
        </authorList>
    </citation>
    <scope>NUCLEOTIDE SEQUENCE [LARGE SCALE GENOMIC DNA]</scope>
    <source>
        <strain evidence="3 4">CBS 110553</strain>
    </source>
</reference>
<evidence type="ECO:0000256" key="1">
    <source>
        <dbReference type="SAM" id="MobiDB-lite"/>
    </source>
</evidence>
<dbReference type="AlphaFoldDB" id="W9Y1C1"/>
<sequence>MAADKASLAASTQEANPIHRAATQVKQPTTGTSHSFGNGFAKFAALGGPLSILFFFIMLPMTDFLPPKPPRMPTEKVVAHYVYHEKSLKGGVALMTFVGLFFPLYTAAIGGQLSRIPGMPKTVIYTQLIGGTLGGLFLTLPAYFFAVTMYRLDRPPEITQALHDQAWIFFAMPFPSLLAQDLSFSYGVLLDRRQNPLFPHWLAYFSSGMTLTFWPALGTHCVKHGAVAWNGGLTFWTAGVGGGLQILVMSIYTWFAASRKDLPADGEATERTITQDVEVNRFALAARREARSCPPEI</sequence>
<evidence type="ECO:0000313" key="4">
    <source>
        <dbReference type="Proteomes" id="UP000019471"/>
    </source>
</evidence>
<keyword evidence="2" id="KW-0472">Membrane</keyword>
<feature type="region of interest" description="Disordered" evidence="1">
    <location>
        <begin position="1"/>
        <end position="30"/>
    </location>
</feature>
<gene>
    <name evidence="3" type="ORF">A1O5_00792</name>
</gene>
<evidence type="ECO:0008006" key="5">
    <source>
        <dbReference type="Google" id="ProtNLM"/>
    </source>
</evidence>
<dbReference type="RefSeq" id="XP_007739601.1">
    <property type="nucleotide sequence ID" value="XM_007741411.1"/>
</dbReference>
<keyword evidence="2" id="KW-1133">Transmembrane helix</keyword>
<keyword evidence="2" id="KW-0812">Transmembrane</keyword>
<evidence type="ECO:0000256" key="2">
    <source>
        <dbReference type="SAM" id="Phobius"/>
    </source>
</evidence>
<protein>
    <recommendedName>
        <fullName evidence="5">Integral membrane protein</fullName>
    </recommendedName>
</protein>
<dbReference type="EMBL" id="AMGX01000001">
    <property type="protein sequence ID" value="EXJ76284.1"/>
    <property type="molecule type" value="Genomic_DNA"/>
</dbReference>
<keyword evidence="4" id="KW-1185">Reference proteome</keyword>
<feature type="transmembrane region" description="Helical" evidence="2">
    <location>
        <begin position="91"/>
        <end position="111"/>
    </location>
</feature>
<dbReference type="GeneID" id="19185528"/>
<feature type="transmembrane region" description="Helical" evidence="2">
    <location>
        <begin position="166"/>
        <end position="189"/>
    </location>
</feature>
<feature type="transmembrane region" description="Helical" evidence="2">
    <location>
        <begin position="233"/>
        <end position="255"/>
    </location>
</feature>
<accession>W9Y1C1</accession>
<evidence type="ECO:0000313" key="3">
    <source>
        <dbReference type="EMBL" id="EXJ76284.1"/>
    </source>
</evidence>
<feature type="transmembrane region" description="Helical" evidence="2">
    <location>
        <begin position="123"/>
        <end position="146"/>
    </location>
</feature>
<feature type="transmembrane region" description="Helical" evidence="2">
    <location>
        <begin position="43"/>
        <end position="62"/>
    </location>
</feature>
<organism evidence="3 4">
    <name type="scientific">Cladophialophora psammophila CBS 110553</name>
    <dbReference type="NCBI Taxonomy" id="1182543"/>
    <lineage>
        <taxon>Eukaryota</taxon>
        <taxon>Fungi</taxon>
        <taxon>Dikarya</taxon>
        <taxon>Ascomycota</taxon>
        <taxon>Pezizomycotina</taxon>
        <taxon>Eurotiomycetes</taxon>
        <taxon>Chaetothyriomycetidae</taxon>
        <taxon>Chaetothyriales</taxon>
        <taxon>Herpotrichiellaceae</taxon>
        <taxon>Cladophialophora</taxon>
    </lineage>
</organism>
<dbReference type="HOGENOM" id="CLU_081621_0_0_1"/>
<proteinExistence type="predicted"/>
<name>W9Y1C1_9EURO</name>